<dbReference type="GO" id="GO:0005576">
    <property type="term" value="C:extracellular region"/>
    <property type="evidence" value="ECO:0007669"/>
    <property type="project" value="TreeGrafter"/>
</dbReference>
<dbReference type="CDD" id="cd14958">
    <property type="entry name" value="NHL_PAL_like"/>
    <property type="match status" value="1"/>
</dbReference>
<dbReference type="Gene3D" id="2.120.10.30">
    <property type="entry name" value="TolB, C-terminal domain"/>
    <property type="match status" value="1"/>
</dbReference>
<accession>A0A381S9V8</accession>
<sequence>MSNARVPPVLRGGLLAAVAAVLMVTLAEGLTAQAGASPFRTVDGWAKLPAGRQMGAVGDVTIDNDGEHLWAIVRCDAGADRFGSECLDSDLDPVIKFDSEGNTVESFGGGMFIWPHGIDVDPDGNVWVTDGVSAGGTPEGTRGQQVIKFSPTGRVLLTLGTPGVAGGGRSHFNAPADVVVADDGSIFVADGHAGGGNNRVVKFAPDGSYLMEWGQTGYAPGEFRTLHAIALDQRGRVFVADRSNNRIQIFDQEGTFLSQWTQFGRPSGIFFDDNDQIYVADSESDDIENPGWEMGIRIGNALSGWVTDFILYPAGDPRSRSGNGAEFVAVDRYGNMYGGEPRPRNVQKYVRVRP</sequence>
<protein>
    <recommendedName>
        <fullName evidence="5">6-bladed beta-propeller</fullName>
    </recommendedName>
</protein>
<dbReference type="PROSITE" id="PS51125">
    <property type="entry name" value="NHL"/>
    <property type="match status" value="3"/>
</dbReference>
<evidence type="ECO:0000313" key="4">
    <source>
        <dbReference type="EMBL" id="SVA00885.1"/>
    </source>
</evidence>
<organism evidence="4">
    <name type="scientific">marine metagenome</name>
    <dbReference type="NCBI Taxonomy" id="408172"/>
    <lineage>
        <taxon>unclassified sequences</taxon>
        <taxon>metagenomes</taxon>
        <taxon>ecological metagenomes</taxon>
    </lineage>
</organism>
<evidence type="ECO:0000256" key="2">
    <source>
        <dbReference type="ARBA" id="ARBA00022737"/>
    </source>
</evidence>
<dbReference type="AlphaFoldDB" id="A0A381S9V8"/>
<dbReference type="Pfam" id="PF01436">
    <property type="entry name" value="NHL"/>
    <property type="match status" value="3"/>
</dbReference>
<dbReference type="SUPFAM" id="SSF101898">
    <property type="entry name" value="NHL repeat"/>
    <property type="match status" value="1"/>
</dbReference>
<dbReference type="PANTHER" id="PTHR10680">
    <property type="entry name" value="PEPTIDYL-GLYCINE ALPHA-AMIDATING MONOOXYGENASE"/>
    <property type="match status" value="1"/>
</dbReference>
<evidence type="ECO:0008006" key="5">
    <source>
        <dbReference type="Google" id="ProtNLM"/>
    </source>
</evidence>
<keyword evidence="2" id="KW-0677">Repeat</keyword>
<reference evidence="4" key="1">
    <citation type="submission" date="2018-05" db="EMBL/GenBank/DDBJ databases">
        <authorList>
            <person name="Lanie J.A."/>
            <person name="Ng W.-L."/>
            <person name="Kazmierczak K.M."/>
            <person name="Andrzejewski T.M."/>
            <person name="Davidsen T.M."/>
            <person name="Wayne K.J."/>
            <person name="Tettelin H."/>
            <person name="Glass J.I."/>
            <person name="Rusch D."/>
            <person name="Podicherti R."/>
            <person name="Tsui H.-C.T."/>
            <person name="Winkler M.E."/>
        </authorList>
    </citation>
    <scope>NUCLEOTIDE SEQUENCE</scope>
</reference>
<dbReference type="InterPro" id="IPR001258">
    <property type="entry name" value="NHL_repeat"/>
</dbReference>
<proteinExistence type="predicted"/>
<keyword evidence="3" id="KW-0325">Glycoprotein</keyword>
<keyword evidence="1" id="KW-0732">Signal</keyword>
<name>A0A381S9V8_9ZZZZ</name>
<evidence type="ECO:0000256" key="1">
    <source>
        <dbReference type="ARBA" id="ARBA00022729"/>
    </source>
</evidence>
<gene>
    <name evidence="4" type="ORF">METZ01_LOCUS53739</name>
</gene>
<dbReference type="InterPro" id="IPR011042">
    <property type="entry name" value="6-blade_b-propeller_TolB-like"/>
</dbReference>
<dbReference type="EMBL" id="UINC01002847">
    <property type="protein sequence ID" value="SVA00885.1"/>
    <property type="molecule type" value="Genomic_DNA"/>
</dbReference>
<evidence type="ECO:0000256" key="3">
    <source>
        <dbReference type="ARBA" id="ARBA00023180"/>
    </source>
</evidence>